<dbReference type="InterPro" id="IPR020904">
    <property type="entry name" value="Sc_DH/Rdtase_CS"/>
</dbReference>
<evidence type="ECO:0000256" key="1">
    <source>
        <dbReference type="ARBA" id="ARBA00022857"/>
    </source>
</evidence>
<dbReference type="Gene3D" id="3.40.50.720">
    <property type="entry name" value="NAD(P)-binding Rossmann-like Domain"/>
    <property type="match status" value="1"/>
</dbReference>
<gene>
    <name evidence="3" type="ORF">BP6252_13848</name>
</gene>
<dbReference type="InterPro" id="IPR002347">
    <property type="entry name" value="SDR_fam"/>
</dbReference>
<name>A0A3D8Q5L3_9HELO</name>
<dbReference type="InterPro" id="IPR036291">
    <property type="entry name" value="NAD(P)-bd_dom_sf"/>
</dbReference>
<dbReference type="PANTHER" id="PTHR43975:SF2">
    <property type="entry name" value="EG:BACR7A4.14 PROTEIN-RELATED"/>
    <property type="match status" value="1"/>
</dbReference>
<evidence type="ECO:0000313" key="3">
    <source>
        <dbReference type="EMBL" id="RDW57102.1"/>
    </source>
</evidence>
<organism evidence="3 4">
    <name type="scientific">Coleophoma cylindrospora</name>
    <dbReference type="NCBI Taxonomy" id="1849047"/>
    <lineage>
        <taxon>Eukaryota</taxon>
        <taxon>Fungi</taxon>
        <taxon>Dikarya</taxon>
        <taxon>Ascomycota</taxon>
        <taxon>Pezizomycotina</taxon>
        <taxon>Leotiomycetes</taxon>
        <taxon>Helotiales</taxon>
        <taxon>Dermateaceae</taxon>
        <taxon>Coleophoma</taxon>
    </lineage>
</organism>
<dbReference type="EMBL" id="PDLM01000023">
    <property type="protein sequence ID" value="RDW57102.1"/>
    <property type="molecule type" value="Genomic_DNA"/>
</dbReference>
<evidence type="ECO:0000256" key="2">
    <source>
        <dbReference type="RuleBase" id="RU000363"/>
    </source>
</evidence>
<keyword evidence="1" id="KW-0521">NADP</keyword>
<comment type="similarity">
    <text evidence="2">Belongs to the short-chain dehydrogenases/reductases (SDR) family.</text>
</comment>
<dbReference type="CDD" id="cd05233">
    <property type="entry name" value="SDR_c"/>
    <property type="match status" value="1"/>
</dbReference>
<dbReference type="SUPFAM" id="SSF51735">
    <property type="entry name" value="NAD(P)-binding Rossmann-fold domains"/>
    <property type="match status" value="1"/>
</dbReference>
<keyword evidence="4" id="KW-1185">Reference proteome</keyword>
<dbReference type="PROSITE" id="PS00061">
    <property type="entry name" value="ADH_SHORT"/>
    <property type="match status" value="1"/>
</dbReference>
<dbReference type="Proteomes" id="UP000256645">
    <property type="component" value="Unassembled WGS sequence"/>
</dbReference>
<proteinExistence type="inferred from homology"/>
<dbReference type="OrthoDB" id="1933717at2759"/>
<comment type="caution">
    <text evidence="3">The sequence shown here is derived from an EMBL/GenBank/DDBJ whole genome shotgun (WGS) entry which is preliminary data.</text>
</comment>
<dbReference type="STRING" id="1849047.A0A3D8Q5L3"/>
<dbReference type="PRINTS" id="PR00081">
    <property type="entry name" value="GDHRDH"/>
</dbReference>
<dbReference type="AlphaFoldDB" id="A0A3D8Q5L3"/>
<sequence>MALSYPPTPPMNGANFTESLHDDTYPAIDSTKSNHKGRSIFITGGSRGIGRATALSFAKAGAACIAVGDIASFENLETELQDAARSAGHASPPKVLLLHLDVCDSSSIQAAAQAVAETFGKLDVLVNNAGFMTNALPIVDSVESEYWRTFEVNLRGVYLVTKAFLPVLLDVEGGLKTVLNVNSVAAHNLRPEASAYGTSKLAVLRLTEFLMVEGAPKGLLAYSVHPGAIMTKLAEAMPQNTFADLTHKSEMAADTIVFLTQEKRDWLAGRYVSCTWDMPQFLARKEEIISGDKLKVRLVL</sequence>
<reference evidence="3 4" key="1">
    <citation type="journal article" date="2018" name="IMA Fungus">
        <title>IMA Genome-F 9: Draft genome sequence of Annulohypoxylon stygium, Aspergillus mulundensis, Berkeleyomyces basicola (syn. Thielaviopsis basicola), Ceratocystis smalleyi, two Cercospora beticola strains, Coleophoma cylindrospora, Fusarium fracticaudum, Phialophora cf. hyalina, and Morchella septimelata.</title>
        <authorList>
            <person name="Wingfield B.D."/>
            <person name="Bills G.F."/>
            <person name="Dong Y."/>
            <person name="Huang W."/>
            <person name="Nel W.J."/>
            <person name="Swalarsk-Parry B.S."/>
            <person name="Vaghefi N."/>
            <person name="Wilken P.M."/>
            <person name="An Z."/>
            <person name="de Beer Z.W."/>
            <person name="De Vos L."/>
            <person name="Chen L."/>
            <person name="Duong T.A."/>
            <person name="Gao Y."/>
            <person name="Hammerbacher A."/>
            <person name="Kikkert J.R."/>
            <person name="Li Y."/>
            <person name="Li H."/>
            <person name="Li K."/>
            <person name="Li Q."/>
            <person name="Liu X."/>
            <person name="Ma X."/>
            <person name="Naidoo K."/>
            <person name="Pethybridge S.J."/>
            <person name="Sun J."/>
            <person name="Steenkamp E.T."/>
            <person name="van der Nest M.A."/>
            <person name="van Wyk S."/>
            <person name="Wingfield M.J."/>
            <person name="Xiong C."/>
            <person name="Yue Q."/>
            <person name="Zhang X."/>
        </authorList>
    </citation>
    <scope>NUCLEOTIDE SEQUENCE [LARGE SCALE GENOMIC DNA]</scope>
    <source>
        <strain evidence="3 4">BP6252</strain>
    </source>
</reference>
<protein>
    <submittedName>
        <fullName evidence="3">Uncharacterized protein</fullName>
    </submittedName>
</protein>
<evidence type="ECO:0000313" key="4">
    <source>
        <dbReference type="Proteomes" id="UP000256645"/>
    </source>
</evidence>
<dbReference type="PANTHER" id="PTHR43975">
    <property type="entry name" value="ZGC:101858"/>
    <property type="match status" value="1"/>
</dbReference>
<dbReference type="Pfam" id="PF00106">
    <property type="entry name" value="adh_short"/>
    <property type="match status" value="1"/>
</dbReference>
<accession>A0A3D8Q5L3</accession>
<dbReference type="PRINTS" id="PR00080">
    <property type="entry name" value="SDRFAMILY"/>
</dbReference>